<accession>A0AC35UBX1</accession>
<protein>
    <submittedName>
        <fullName evidence="2">Guanylate cyclase</fullName>
    </submittedName>
</protein>
<organism evidence="1 2">
    <name type="scientific">Rhabditophanes sp. KR3021</name>
    <dbReference type="NCBI Taxonomy" id="114890"/>
    <lineage>
        <taxon>Eukaryota</taxon>
        <taxon>Metazoa</taxon>
        <taxon>Ecdysozoa</taxon>
        <taxon>Nematoda</taxon>
        <taxon>Chromadorea</taxon>
        <taxon>Rhabditida</taxon>
        <taxon>Tylenchina</taxon>
        <taxon>Panagrolaimomorpha</taxon>
        <taxon>Strongyloidoidea</taxon>
        <taxon>Alloionematidae</taxon>
        <taxon>Rhabditophanes</taxon>
    </lineage>
</organism>
<sequence>MNHHIRLKVMLIDNYNEEFSSESSDQDYFEMIAERGEKTEVNSVNALFTNKITSKMGACYNYKYEAKKTMKKISPDKKWVYVGASVSILAAIIIFSLICYLIILRRKKVREQKISDLRWSNDMVSENNEYEEHTNKKNTNWVIGKKHSNNEFNSANGISQIEGIEMSERRGKDQVVPHPQLLAQTDSNASTIKQSPSLSNLNQDVDLSSLLTINYNENIGAGNFSYVLKGTLDIGGKDGVNKPLWYDNNINQAFAKGDNDETINQGRKSKDNDGNLMYNGNDSKFVIDVAIKMSLTVGNVYQKHESKEFLEKELEILKAVCGHEHVVYFHGSCIKDNSLCLILEYCSGGDLLKYIQNPQHQSQLSEKQLLKFAYQIADGMYYLAHLGLIHRDLSARNILLKDSDNLIAKIGDFGLSRILEETENVEVQNEYMLRRNAKIPVKWTAIEALNDGVYTEKSDVWAFSVLLFELFSFGQTPYKDMCLLSILPYLNLGKRLHRPSHANDNIWELMEQCWLEDPVNRPSFEKIRANLTKQLEDATEIYGYCLLERKGKIIKVGHIGAINVMPKAEQILEMCRKELWRDGILDDEFDIELVQTKACSDSFEGVALAANMFHVQNVKAFIGPYCNAEMDAVSKMSSYWNVPIIGYMAASNIFSDKNIYKTLARVSIRTTNSLALAVAATIKHYNWRDVLIITNTGVTALERLVAFEENFHLADINIMRKITFDENANAKSLVDAGIMQDIKNYGRIVVCIFSNTRETSKEFMAAVKLANMDFSFVYIFPWLISEAKERAPWIEENGTLNTTIKRMFSSSIIVDDVNSFDEIMINPFKDKLLANHIDVAELDLNNVYGYIHLYDALKLYALIAKQLLNETKNDLTSANNGKLVWNKMRKFSFPGLVSTEGVSAGMVVLDDRAERAAQYGAFYANHEKEDVLKILDMDPVFKSQCDGLKTKTGCYDLKVTDVVTGFWPSRSLSSYSCLIDRNWTVKLTDYGIADYIDKWCKEGFIEEECIKEGENKAAAKQKTYVLYASPESLKQTESNNRRRVDQNWMKTTIARKQSQDVYSLGIIIYEILFRALPFPDSKNLDELCIESKSGNSVTRPTINDKSQIHPDLCALLYDCWNINPEVRPSIRRVKLNTEHYLKVKGSLVDQMMRVMEQYANNLEKLVQERTGMLEEANKRLVFASVRFVNNSF</sequence>
<reference evidence="2" key="1">
    <citation type="submission" date="2016-11" db="UniProtKB">
        <authorList>
            <consortium name="WormBaseParasite"/>
        </authorList>
    </citation>
    <scope>IDENTIFICATION</scope>
    <source>
        <strain evidence="2">KR3021</strain>
    </source>
</reference>
<dbReference type="WBParaSite" id="RSKR_0000988200.1">
    <property type="protein sequence ID" value="RSKR_0000988200.1"/>
    <property type="gene ID" value="RSKR_0000988200"/>
</dbReference>
<name>A0AC35UBX1_9BILA</name>
<proteinExistence type="predicted"/>
<evidence type="ECO:0000313" key="1">
    <source>
        <dbReference type="Proteomes" id="UP000095286"/>
    </source>
</evidence>
<evidence type="ECO:0000313" key="2">
    <source>
        <dbReference type="WBParaSite" id="RSKR_0000988200.1"/>
    </source>
</evidence>
<dbReference type="Proteomes" id="UP000095286">
    <property type="component" value="Unplaced"/>
</dbReference>